<dbReference type="GO" id="GO:0005829">
    <property type="term" value="C:cytosol"/>
    <property type="evidence" value="ECO:0007669"/>
    <property type="project" value="TreeGrafter"/>
</dbReference>
<proteinExistence type="predicted"/>
<dbReference type="PANTHER" id="PTHR30543:SF21">
    <property type="entry name" value="NAD(P)H-DEPENDENT FMN REDUCTASE LOT6"/>
    <property type="match status" value="1"/>
</dbReference>
<protein>
    <submittedName>
        <fullName evidence="2">NAD(P)H-dependent FMN reductase</fullName>
    </submittedName>
</protein>
<evidence type="ECO:0000259" key="1">
    <source>
        <dbReference type="Pfam" id="PF03358"/>
    </source>
</evidence>
<dbReference type="EMBL" id="FZNY01000003">
    <property type="protein sequence ID" value="SNR80984.1"/>
    <property type="molecule type" value="Genomic_DNA"/>
</dbReference>
<sequence>MKKIIAFAGSNSKNSINAQLIEYLANQITSASTSVIKLTDFDIPMYSIDIETEQGFPVDVTILKNKISENDGVIISVNEHNGTVSAFFKNILDWLSRVDRNFLSGKKILLLSTSPGARGGKNALDYAKGSLPHMGGVVVESFSFPSFQENFDSASQTITNPTLELGVREVMASFLQEVDG</sequence>
<dbReference type="SUPFAM" id="SSF52218">
    <property type="entry name" value="Flavoproteins"/>
    <property type="match status" value="1"/>
</dbReference>
<dbReference type="Proteomes" id="UP000198379">
    <property type="component" value="Unassembled WGS sequence"/>
</dbReference>
<dbReference type="GO" id="GO:0016491">
    <property type="term" value="F:oxidoreductase activity"/>
    <property type="evidence" value="ECO:0007669"/>
    <property type="project" value="InterPro"/>
</dbReference>
<accession>A0A238ZE78</accession>
<evidence type="ECO:0000313" key="2">
    <source>
        <dbReference type="EMBL" id="SNR80984.1"/>
    </source>
</evidence>
<dbReference type="OrthoDB" id="5767802at2"/>
<dbReference type="RefSeq" id="WP_089371448.1">
    <property type="nucleotide sequence ID" value="NZ_BMEP01000001.1"/>
</dbReference>
<dbReference type="PANTHER" id="PTHR30543">
    <property type="entry name" value="CHROMATE REDUCTASE"/>
    <property type="match status" value="1"/>
</dbReference>
<dbReference type="InterPro" id="IPR029039">
    <property type="entry name" value="Flavoprotein-like_sf"/>
</dbReference>
<dbReference type="InterPro" id="IPR005025">
    <property type="entry name" value="FMN_Rdtase-like_dom"/>
</dbReference>
<gene>
    <name evidence="2" type="ORF">SAMN06265376_103115</name>
</gene>
<name>A0A238ZE78_9FLAO</name>
<dbReference type="AlphaFoldDB" id="A0A238ZE78"/>
<dbReference type="InterPro" id="IPR050712">
    <property type="entry name" value="NAD(P)H-dep_reductase"/>
</dbReference>
<organism evidence="2 3">
    <name type="scientific">Dokdonia pacifica</name>
    <dbReference type="NCBI Taxonomy" id="1627892"/>
    <lineage>
        <taxon>Bacteria</taxon>
        <taxon>Pseudomonadati</taxon>
        <taxon>Bacteroidota</taxon>
        <taxon>Flavobacteriia</taxon>
        <taxon>Flavobacteriales</taxon>
        <taxon>Flavobacteriaceae</taxon>
        <taxon>Dokdonia</taxon>
    </lineage>
</organism>
<keyword evidence="3" id="KW-1185">Reference proteome</keyword>
<evidence type="ECO:0000313" key="3">
    <source>
        <dbReference type="Proteomes" id="UP000198379"/>
    </source>
</evidence>
<reference evidence="2 3" key="1">
    <citation type="submission" date="2017-06" db="EMBL/GenBank/DDBJ databases">
        <authorList>
            <person name="Kim H.J."/>
            <person name="Triplett B.A."/>
        </authorList>
    </citation>
    <scope>NUCLEOTIDE SEQUENCE [LARGE SCALE GENOMIC DNA]</scope>
    <source>
        <strain evidence="2 3">DSM 25597</strain>
    </source>
</reference>
<dbReference type="Pfam" id="PF03358">
    <property type="entry name" value="FMN_red"/>
    <property type="match status" value="1"/>
</dbReference>
<dbReference type="GO" id="GO:0010181">
    <property type="term" value="F:FMN binding"/>
    <property type="evidence" value="ECO:0007669"/>
    <property type="project" value="TreeGrafter"/>
</dbReference>
<feature type="domain" description="NADPH-dependent FMN reductase-like" evidence="1">
    <location>
        <begin position="3"/>
        <end position="144"/>
    </location>
</feature>
<dbReference type="Gene3D" id="3.40.50.360">
    <property type="match status" value="1"/>
</dbReference>